<dbReference type="Pfam" id="PF00067">
    <property type="entry name" value="p450"/>
    <property type="match status" value="1"/>
</dbReference>
<reference evidence="2" key="1">
    <citation type="submission" date="2023-05" db="EMBL/GenBank/DDBJ databases">
        <authorList>
            <person name="Stuckert A."/>
        </authorList>
    </citation>
    <scope>NUCLEOTIDE SEQUENCE</scope>
</reference>
<dbReference type="PANTHER" id="PTHR24293">
    <property type="entry name" value="CYTOCHROME P450 FAMILY 46 SUBFAMILY A"/>
    <property type="match status" value="1"/>
</dbReference>
<dbReference type="SUPFAM" id="SSF48264">
    <property type="entry name" value="Cytochrome P450"/>
    <property type="match status" value="1"/>
</dbReference>
<evidence type="ECO:0000313" key="3">
    <source>
        <dbReference type="Proteomes" id="UP001162483"/>
    </source>
</evidence>
<dbReference type="InterPro" id="IPR039983">
    <property type="entry name" value="CYP46A1"/>
</dbReference>
<evidence type="ECO:0000256" key="1">
    <source>
        <dbReference type="ARBA" id="ARBA00010617"/>
    </source>
</evidence>
<protein>
    <submittedName>
        <fullName evidence="2">Uncharacterized protein</fullName>
    </submittedName>
</protein>
<proteinExistence type="inferred from homology"/>
<name>A0ABN9BQI1_9NEOB</name>
<sequence>MLHNVKILLSSPESVKEILMSSKYKKDTEYNRACHLFGERFMGNGLVTEQDNQRWERQRLLMEPAFSENYLMRSMGPFNEKAEELVDILVEKADG</sequence>
<evidence type="ECO:0000313" key="2">
    <source>
        <dbReference type="EMBL" id="CAI9549527.1"/>
    </source>
</evidence>
<comment type="caution">
    <text evidence="2">The sequence shown here is derived from an EMBL/GenBank/DDBJ whole genome shotgun (WGS) entry which is preliminary data.</text>
</comment>
<dbReference type="EMBL" id="CATNWA010005193">
    <property type="protein sequence ID" value="CAI9549527.1"/>
    <property type="molecule type" value="Genomic_DNA"/>
</dbReference>
<gene>
    <name evidence="2" type="ORF">SPARVUS_LOCUS3360361</name>
</gene>
<comment type="similarity">
    <text evidence="1">Belongs to the cytochrome P450 family.</text>
</comment>
<dbReference type="Proteomes" id="UP001162483">
    <property type="component" value="Unassembled WGS sequence"/>
</dbReference>
<accession>A0ABN9BQI1</accession>
<keyword evidence="3" id="KW-1185">Reference proteome</keyword>
<dbReference type="InterPro" id="IPR001128">
    <property type="entry name" value="Cyt_P450"/>
</dbReference>
<dbReference type="PANTHER" id="PTHR24293:SF1">
    <property type="entry name" value="CHOLESTEROL 24-HYDROXYLASE"/>
    <property type="match status" value="1"/>
</dbReference>
<dbReference type="Gene3D" id="1.10.630.10">
    <property type="entry name" value="Cytochrome P450"/>
    <property type="match status" value="1"/>
</dbReference>
<feature type="non-terminal residue" evidence="2">
    <location>
        <position position="95"/>
    </location>
</feature>
<dbReference type="InterPro" id="IPR036396">
    <property type="entry name" value="Cyt_P450_sf"/>
</dbReference>
<organism evidence="2 3">
    <name type="scientific">Staurois parvus</name>
    <dbReference type="NCBI Taxonomy" id="386267"/>
    <lineage>
        <taxon>Eukaryota</taxon>
        <taxon>Metazoa</taxon>
        <taxon>Chordata</taxon>
        <taxon>Craniata</taxon>
        <taxon>Vertebrata</taxon>
        <taxon>Euteleostomi</taxon>
        <taxon>Amphibia</taxon>
        <taxon>Batrachia</taxon>
        <taxon>Anura</taxon>
        <taxon>Neobatrachia</taxon>
        <taxon>Ranoidea</taxon>
        <taxon>Ranidae</taxon>
        <taxon>Staurois</taxon>
    </lineage>
</organism>